<evidence type="ECO:0000256" key="8">
    <source>
        <dbReference type="ARBA" id="ARBA00038436"/>
    </source>
</evidence>
<evidence type="ECO:0000256" key="9">
    <source>
        <dbReference type="RuleBase" id="RU369079"/>
    </source>
</evidence>
<feature type="domain" description="Tripartite ATP-independent periplasmic transporters DctQ component" evidence="10">
    <location>
        <begin position="39"/>
        <end position="164"/>
    </location>
</feature>
<organism evidence="11 12">
    <name type="scientific">Proteobacteria bacterium 228</name>
    <dbReference type="NCBI Taxonomy" id="2083153"/>
    <lineage>
        <taxon>Bacteria</taxon>
        <taxon>Pseudomonadati</taxon>
        <taxon>Pseudomonadota</taxon>
    </lineage>
</organism>
<evidence type="ECO:0000313" key="12">
    <source>
        <dbReference type="Proteomes" id="UP000238196"/>
    </source>
</evidence>
<keyword evidence="2 9" id="KW-0813">Transport</keyword>
<comment type="function">
    <text evidence="9">Part of the tripartite ATP-independent periplasmic (TRAP) transport system.</text>
</comment>
<dbReference type="PANTHER" id="PTHR35011:SF2">
    <property type="entry name" value="2,3-DIKETO-L-GULONATE TRAP TRANSPORTER SMALL PERMEASE PROTEIN YIAM"/>
    <property type="match status" value="1"/>
</dbReference>
<dbReference type="GO" id="GO:0022857">
    <property type="term" value="F:transmembrane transporter activity"/>
    <property type="evidence" value="ECO:0007669"/>
    <property type="project" value="UniProtKB-UniRule"/>
</dbReference>
<gene>
    <name evidence="11" type="ORF">C4K68_27960</name>
</gene>
<comment type="caution">
    <text evidence="11">The sequence shown here is derived from an EMBL/GenBank/DDBJ whole genome shotgun (WGS) entry which is preliminary data.</text>
</comment>
<proteinExistence type="inferred from homology"/>
<evidence type="ECO:0000256" key="6">
    <source>
        <dbReference type="ARBA" id="ARBA00022989"/>
    </source>
</evidence>
<comment type="subunit">
    <text evidence="9">The complex comprises the extracytoplasmic solute receptor protein and the two transmembrane proteins.</text>
</comment>
<keyword evidence="5 9" id="KW-0812">Transmembrane</keyword>
<evidence type="ECO:0000256" key="5">
    <source>
        <dbReference type="ARBA" id="ARBA00022692"/>
    </source>
</evidence>
<dbReference type="GO" id="GO:0005886">
    <property type="term" value="C:plasma membrane"/>
    <property type="evidence" value="ECO:0007669"/>
    <property type="project" value="UniProtKB-SubCell"/>
</dbReference>
<evidence type="ECO:0000256" key="4">
    <source>
        <dbReference type="ARBA" id="ARBA00022519"/>
    </source>
</evidence>
<dbReference type="GO" id="GO:0015740">
    <property type="term" value="P:C4-dicarboxylate transport"/>
    <property type="evidence" value="ECO:0007669"/>
    <property type="project" value="TreeGrafter"/>
</dbReference>
<dbReference type="InterPro" id="IPR055348">
    <property type="entry name" value="DctQ"/>
</dbReference>
<feature type="transmembrane region" description="Helical" evidence="9">
    <location>
        <begin position="20"/>
        <end position="43"/>
    </location>
</feature>
<reference evidence="11 12" key="1">
    <citation type="submission" date="2018-02" db="EMBL/GenBank/DDBJ databases">
        <title>novel marine gammaproteobacteria from coastal saline agro ecosystem.</title>
        <authorList>
            <person name="Krishnan R."/>
            <person name="Ramesh Kumar N."/>
        </authorList>
    </citation>
    <scope>NUCLEOTIDE SEQUENCE [LARGE SCALE GENOMIC DNA]</scope>
    <source>
        <strain evidence="11 12">228</strain>
    </source>
</reference>
<comment type="subcellular location">
    <subcellularLocation>
        <location evidence="1 9">Cell inner membrane</location>
        <topology evidence="1 9">Multi-pass membrane protein</topology>
    </subcellularLocation>
</comment>
<dbReference type="Pfam" id="PF04290">
    <property type="entry name" value="DctQ"/>
    <property type="match status" value="1"/>
</dbReference>
<evidence type="ECO:0000313" key="11">
    <source>
        <dbReference type="EMBL" id="PPC73959.1"/>
    </source>
</evidence>
<dbReference type="EMBL" id="PRLP01000169">
    <property type="protein sequence ID" value="PPC73959.1"/>
    <property type="molecule type" value="Genomic_DNA"/>
</dbReference>
<dbReference type="InterPro" id="IPR007387">
    <property type="entry name" value="TRAP_DctQ"/>
</dbReference>
<evidence type="ECO:0000256" key="2">
    <source>
        <dbReference type="ARBA" id="ARBA00022448"/>
    </source>
</evidence>
<dbReference type="AlphaFoldDB" id="A0A2S5KHI6"/>
<name>A0A2S5KHI6_9PROT</name>
<dbReference type="OrthoDB" id="4964541at2"/>
<feature type="transmembrane region" description="Helical" evidence="9">
    <location>
        <begin position="141"/>
        <end position="162"/>
    </location>
</feature>
<accession>A0A2S5KHI6</accession>
<evidence type="ECO:0000256" key="1">
    <source>
        <dbReference type="ARBA" id="ARBA00004429"/>
    </source>
</evidence>
<evidence type="ECO:0000256" key="7">
    <source>
        <dbReference type="ARBA" id="ARBA00023136"/>
    </source>
</evidence>
<evidence type="ECO:0000259" key="10">
    <source>
        <dbReference type="Pfam" id="PF04290"/>
    </source>
</evidence>
<keyword evidence="3" id="KW-1003">Cell membrane</keyword>
<keyword evidence="7 9" id="KW-0472">Membrane</keyword>
<protein>
    <recommendedName>
        <fullName evidence="9">TRAP transporter small permease protein</fullName>
    </recommendedName>
</protein>
<evidence type="ECO:0000256" key="3">
    <source>
        <dbReference type="ARBA" id="ARBA00022475"/>
    </source>
</evidence>
<comment type="similarity">
    <text evidence="8 9">Belongs to the TRAP transporter small permease family.</text>
</comment>
<feature type="transmembrane region" description="Helical" evidence="9">
    <location>
        <begin position="101"/>
        <end position="129"/>
    </location>
</feature>
<sequence length="188" mass="21268">MRNKKNNDRVVINMGLIDRLISWFVRVNQILIGAAMGTMALLVGLNVICRYAFGFSLSWTEELSRFLMIAITYLGAGLALREGRLVAVEFLQDKCPNYVQFIRLFVAVIIVGFLFVLACLGYQFAMFAVEQETPVLGISAAIPYMIIPVGAAITALHLLMIIREFLDRNWFHDSEDEEDIHALEYGQE</sequence>
<feature type="transmembrane region" description="Helical" evidence="9">
    <location>
        <begin position="63"/>
        <end position="80"/>
    </location>
</feature>
<dbReference type="PANTHER" id="PTHR35011">
    <property type="entry name" value="2,3-DIKETO-L-GULONATE TRAP TRANSPORTER SMALL PERMEASE PROTEIN YIAM"/>
    <property type="match status" value="1"/>
</dbReference>
<keyword evidence="6 9" id="KW-1133">Transmembrane helix</keyword>
<dbReference type="Proteomes" id="UP000238196">
    <property type="component" value="Unassembled WGS sequence"/>
</dbReference>
<keyword evidence="4 9" id="KW-0997">Cell inner membrane</keyword>